<organism evidence="1">
    <name type="scientific">Myoviridae sp. ct3D84</name>
    <dbReference type="NCBI Taxonomy" id="2825023"/>
    <lineage>
        <taxon>Viruses</taxon>
        <taxon>Duplodnaviria</taxon>
        <taxon>Heunggongvirae</taxon>
        <taxon>Uroviricota</taxon>
        <taxon>Caudoviricetes</taxon>
    </lineage>
</organism>
<evidence type="ECO:0000313" key="1">
    <source>
        <dbReference type="EMBL" id="DAE03728.1"/>
    </source>
</evidence>
<protein>
    <submittedName>
        <fullName evidence="1">Uncharacterized protein</fullName>
    </submittedName>
</protein>
<reference evidence="1" key="1">
    <citation type="journal article" date="2021" name="Proc. Natl. Acad. Sci. U.S.A.">
        <title>A Catalog of Tens of Thousands of Viruses from Human Metagenomes Reveals Hidden Associations with Chronic Diseases.</title>
        <authorList>
            <person name="Tisza M.J."/>
            <person name="Buck C.B."/>
        </authorList>
    </citation>
    <scope>NUCLEOTIDE SEQUENCE</scope>
    <source>
        <strain evidence="1">Ct3D84</strain>
    </source>
</reference>
<accession>A0A8S5PAM2</accession>
<name>A0A8S5PAM2_9CAUD</name>
<proteinExistence type="predicted"/>
<sequence>MLFCRLQRLAWAVAPHMNATLFHLRAIRIHMVSLFFEEEPEVTKVAVTACFARWYMAGQEAIHRI</sequence>
<dbReference type="EMBL" id="BK015371">
    <property type="protein sequence ID" value="DAE03728.1"/>
    <property type="molecule type" value="Genomic_DNA"/>
</dbReference>